<dbReference type="Proteomes" id="UP000002630">
    <property type="component" value="Linkage Group LG32"/>
</dbReference>
<sequence>MLTPEDTPRRCVRKGVEGGCAYTKRRVRTCAPYGKRTSSVQAAGAAKLGARHDGSEHVVMKRYRFSASPATGLVGMQENVLLGTSSTRLVFIRSQPEDGELRPASERSNGKILRPDRLRGGKGLDDIGIPARLLGRPGWVLRVSGTLGQLRT</sequence>
<feature type="region of interest" description="Disordered" evidence="1">
    <location>
        <begin position="96"/>
        <end position="117"/>
    </location>
</feature>
<dbReference type="OrthoDB" id="5367487at2759"/>
<evidence type="ECO:0000256" key="1">
    <source>
        <dbReference type="SAM" id="MobiDB-lite"/>
    </source>
</evidence>
<protein>
    <submittedName>
        <fullName evidence="2">Uncharacterized protein</fullName>
    </submittedName>
</protein>
<reference evidence="2 3" key="1">
    <citation type="journal article" date="2010" name="Nature">
        <title>The Ectocarpus genome and the independent evolution of multicellularity in brown algae.</title>
        <authorList>
            <person name="Cock J.M."/>
            <person name="Sterck L."/>
            <person name="Rouze P."/>
            <person name="Scornet D."/>
            <person name="Allen A.E."/>
            <person name="Amoutzias G."/>
            <person name="Anthouard V."/>
            <person name="Artiguenave F."/>
            <person name="Aury J.M."/>
            <person name="Badger J.H."/>
            <person name="Beszteri B."/>
            <person name="Billiau K."/>
            <person name="Bonnet E."/>
            <person name="Bothwell J.H."/>
            <person name="Bowler C."/>
            <person name="Boyen C."/>
            <person name="Brownlee C."/>
            <person name="Carrano C.J."/>
            <person name="Charrier B."/>
            <person name="Cho G.Y."/>
            <person name="Coelho S.M."/>
            <person name="Collen J."/>
            <person name="Corre E."/>
            <person name="Da Silva C."/>
            <person name="Delage L."/>
            <person name="Delaroque N."/>
            <person name="Dittami S.M."/>
            <person name="Doulbeau S."/>
            <person name="Elias M."/>
            <person name="Farnham G."/>
            <person name="Gachon C.M."/>
            <person name="Gschloessl B."/>
            <person name="Heesch S."/>
            <person name="Jabbari K."/>
            <person name="Jubin C."/>
            <person name="Kawai H."/>
            <person name="Kimura K."/>
            <person name="Kloareg B."/>
            <person name="Kupper F.C."/>
            <person name="Lang D."/>
            <person name="Le Bail A."/>
            <person name="Leblanc C."/>
            <person name="Lerouge P."/>
            <person name="Lohr M."/>
            <person name="Lopez P.J."/>
            <person name="Martens C."/>
            <person name="Maumus F."/>
            <person name="Michel G."/>
            <person name="Miranda-Saavedra D."/>
            <person name="Morales J."/>
            <person name="Moreau H."/>
            <person name="Motomura T."/>
            <person name="Nagasato C."/>
            <person name="Napoli C.A."/>
            <person name="Nelson D.R."/>
            <person name="Nyvall-Collen P."/>
            <person name="Peters A.F."/>
            <person name="Pommier C."/>
            <person name="Potin P."/>
            <person name="Poulain J."/>
            <person name="Quesneville H."/>
            <person name="Read B."/>
            <person name="Rensing S.A."/>
            <person name="Ritter A."/>
            <person name="Rousvoal S."/>
            <person name="Samanta M."/>
            <person name="Samson G."/>
            <person name="Schroeder D.C."/>
            <person name="Segurens B."/>
            <person name="Strittmatter M."/>
            <person name="Tonon T."/>
            <person name="Tregear J.W."/>
            <person name="Valentin K."/>
            <person name="von Dassow P."/>
            <person name="Yamagishi T."/>
            <person name="Van de Peer Y."/>
            <person name="Wincker P."/>
        </authorList>
    </citation>
    <scope>NUCLEOTIDE SEQUENCE [LARGE SCALE GENOMIC DNA]</scope>
    <source>
        <strain evidence="3">Ec32 / CCAP1310/4</strain>
    </source>
</reference>
<organism evidence="2 3">
    <name type="scientific">Ectocarpus siliculosus</name>
    <name type="common">Brown alga</name>
    <name type="synonym">Conferva siliculosa</name>
    <dbReference type="NCBI Taxonomy" id="2880"/>
    <lineage>
        <taxon>Eukaryota</taxon>
        <taxon>Sar</taxon>
        <taxon>Stramenopiles</taxon>
        <taxon>Ochrophyta</taxon>
        <taxon>PX clade</taxon>
        <taxon>Phaeophyceae</taxon>
        <taxon>Ectocarpales</taxon>
        <taxon>Ectocarpaceae</taxon>
        <taxon>Ectocarpus</taxon>
    </lineage>
</organism>
<evidence type="ECO:0000313" key="3">
    <source>
        <dbReference type="Proteomes" id="UP000002630"/>
    </source>
</evidence>
<dbReference type="AlphaFoldDB" id="D7FMR9"/>
<dbReference type="EMBL" id="FN649757">
    <property type="protein sequence ID" value="CBJ29984.1"/>
    <property type="molecule type" value="Genomic_DNA"/>
</dbReference>
<keyword evidence="3" id="KW-1185">Reference proteome</keyword>
<evidence type="ECO:0000313" key="2">
    <source>
        <dbReference type="EMBL" id="CBJ29984.1"/>
    </source>
</evidence>
<proteinExistence type="predicted"/>
<dbReference type="EMBL" id="FN648215">
    <property type="protein sequence ID" value="CBJ29984.1"/>
    <property type="molecule type" value="Genomic_DNA"/>
</dbReference>
<gene>
    <name evidence="2" type="ORF">Esi_0170_0015</name>
</gene>
<dbReference type="InParanoid" id="D7FMR9"/>
<accession>D7FMR9</accession>
<name>D7FMR9_ECTSI</name>